<gene>
    <name evidence="3" type="ORF">BOO69_02805</name>
</gene>
<feature type="compositionally biased region" description="Basic and acidic residues" evidence="1">
    <location>
        <begin position="115"/>
        <end position="124"/>
    </location>
</feature>
<dbReference type="Proteomes" id="UP000181897">
    <property type="component" value="Chromosome"/>
</dbReference>
<evidence type="ECO:0000256" key="1">
    <source>
        <dbReference type="SAM" id="MobiDB-lite"/>
    </source>
</evidence>
<keyword evidence="4" id="KW-1185">Reference proteome</keyword>
<feature type="compositionally biased region" description="Basic and acidic residues" evidence="1">
    <location>
        <begin position="54"/>
        <end position="65"/>
    </location>
</feature>
<feature type="chain" id="PRO_5012136480" evidence="2">
    <location>
        <begin position="29"/>
        <end position="124"/>
    </location>
</feature>
<feature type="region of interest" description="Disordered" evidence="1">
    <location>
        <begin position="48"/>
        <end position="124"/>
    </location>
</feature>
<reference evidence="3 4" key="1">
    <citation type="submission" date="2016-11" db="EMBL/GenBank/DDBJ databases">
        <title>Complete genome sequence of Sulfitobacter sp. AM1-D1, a toxic bacteria associated with marine dinoflagellate Alexandrium minutum in East China Sea.</title>
        <authorList>
            <person name="Yang Q."/>
            <person name="Zhang X."/>
            <person name="Tian X."/>
        </authorList>
    </citation>
    <scope>NUCLEOTIDE SEQUENCE [LARGE SCALE GENOMIC DNA]</scope>
    <source>
        <strain evidence="3 4">AM1-D1</strain>
    </source>
</reference>
<dbReference type="AlphaFoldDB" id="A0A1J0WDS8"/>
<evidence type="ECO:0000313" key="3">
    <source>
        <dbReference type="EMBL" id="APE42466.1"/>
    </source>
</evidence>
<accession>A0A1J0WDS8</accession>
<dbReference type="KEGG" id="suam:BOO69_02805"/>
<evidence type="ECO:0000313" key="4">
    <source>
        <dbReference type="Proteomes" id="UP000181897"/>
    </source>
</evidence>
<dbReference type="STRING" id="1917485.BOO69_02805"/>
<dbReference type="EMBL" id="CP018076">
    <property type="protein sequence ID" value="APE42466.1"/>
    <property type="molecule type" value="Genomic_DNA"/>
</dbReference>
<sequence length="124" mass="12194">MNTFLQNGVKAAILTAFAMALGPAAAQAAPHLSRTAFDLSGHGDAQIIQIRGGHGADDGAGHDGNDDNGGGRGGRGRGADDAPGDDNGGRNGGRGRGADDAPGDDNGGRNGGRGRGRDDGPDHT</sequence>
<dbReference type="RefSeq" id="WP_071970112.1">
    <property type="nucleotide sequence ID" value="NZ_CP018076.1"/>
</dbReference>
<name>A0A1J0WDS8_9RHOB</name>
<protein>
    <submittedName>
        <fullName evidence="3">Uncharacterized protein</fullName>
    </submittedName>
</protein>
<organism evidence="3 4">
    <name type="scientific">Sulfitobacter alexandrii</name>
    <dbReference type="NCBI Taxonomy" id="1917485"/>
    <lineage>
        <taxon>Bacteria</taxon>
        <taxon>Pseudomonadati</taxon>
        <taxon>Pseudomonadota</taxon>
        <taxon>Alphaproteobacteria</taxon>
        <taxon>Rhodobacterales</taxon>
        <taxon>Roseobacteraceae</taxon>
        <taxon>Sulfitobacter</taxon>
    </lineage>
</organism>
<keyword evidence="2" id="KW-0732">Signal</keyword>
<evidence type="ECO:0000256" key="2">
    <source>
        <dbReference type="SAM" id="SignalP"/>
    </source>
</evidence>
<feature type="signal peptide" evidence="2">
    <location>
        <begin position="1"/>
        <end position="28"/>
    </location>
</feature>
<proteinExistence type="predicted"/>